<accession>H1YIJ1</accession>
<keyword evidence="1" id="KW-1133">Transmembrane helix</keyword>
<protein>
    <submittedName>
        <fullName evidence="2">Uncharacterized protein</fullName>
    </submittedName>
</protein>
<sequence>MKPNEETPMDETTLKDVLSDHVQELKDINDFIKKHQSQVEQKDKLLLEKEKLTQALLSNFEAKFKSIIIQAPKPDLSEVNATLDRRLTNINQTIEKRPIPITRQLRLTLFPEQIRSVEYVKAVLTRVIWCILTLVFMIFVYLLTDKHMK</sequence>
<gene>
    <name evidence="2" type="ORF">Mucpa_2435</name>
</gene>
<feature type="transmembrane region" description="Helical" evidence="1">
    <location>
        <begin position="123"/>
        <end position="143"/>
    </location>
</feature>
<dbReference type="Proteomes" id="UP000002774">
    <property type="component" value="Chromosome"/>
</dbReference>
<organism evidence="2 3">
    <name type="scientific">Mucilaginibacter paludis DSM 18603</name>
    <dbReference type="NCBI Taxonomy" id="714943"/>
    <lineage>
        <taxon>Bacteria</taxon>
        <taxon>Pseudomonadati</taxon>
        <taxon>Bacteroidota</taxon>
        <taxon>Sphingobacteriia</taxon>
        <taxon>Sphingobacteriales</taxon>
        <taxon>Sphingobacteriaceae</taxon>
        <taxon>Mucilaginibacter</taxon>
    </lineage>
</organism>
<proteinExistence type="predicted"/>
<dbReference type="STRING" id="714943.Mucpa_2435"/>
<dbReference type="EMBL" id="CM001403">
    <property type="protein sequence ID" value="EHQ26557.1"/>
    <property type="molecule type" value="Genomic_DNA"/>
</dbReference>
<dbReference type="RefSeq" id="WP_008506658.1">
    <property type="nucleotide sequence ID" value="NZ_CM001403.1"/>
</dbReference>
<evidence type="ECO:0000313" key="3">
    <source>
        <dbReference type="Proteomes" id="UP000002774"/>
    </source>
</evidence>
<dbReference type="AlphaFoldDB" id="H1YIJ1"/>
<keyword evidence="1" id="KW-0812">Transmembrane</keyword>
<keyword evidence="3" id="KW-1185">Reference proteome</keyword>
<keyword evidence="1" id="KW-0472">Membrane</keyword>
<name>H1YIJ1_9SPHI</name>
<reference evidence="2" key="1">
    <citation type="submission" date="2011-09" db="EMBL/GenBank/DDBJ databases">
        <title>The permanent draft genome of Mucilaginibacter paludis DSM 18603.</title>
        <authorList>
            <consortium name="US DOE Joint Genome Institute (JGI-PGF)"/>
            <person name="Lucas S."/>
            <person name="Han J."/>
            <person name="Lapidus A."/>
            <person name="Bruce D."/>
            <person name="Goodwin L."/>
            <person name="Pitluck S."/>
            <person name="Peters L."/>
            <person name="Kyrpides N."/>
            <person name="Mavromatis K."/>
            <person name="Ivanova N."/>
            <person name="Mikhailova N."/>
            <person name="Held B."/>
            <person name="Detter J.C."/>
            <person name="Tapia R."/>
            <person name="Han C."/>
            <person name="Land M."/>
            <person name="Hauser L."/>
            <person name="Markowitz V."/>
            <person name="Cheng J.-F."/>
            <person name="Hugenholtz P."/>
            <person name="Woyke T."/>
            <person name="Wu D."/>
            <person name="Tindall B."/>
            <person name="Brambilla E."/>
            <person name="Klenk H.-P."/>
            <person name="Eisen J.A."/>
        </authorList>
    </citation>
    <scope>NUCLEOTIDE SEQUENCE [LARGE SCALE GENOMIC DNA]</scope>
    <source>
        <strain evidence="2">DSM 18603</strain>
    </source>
</reference>
<evidence type="ECO:0000313" key="2">
    <source>
        <dbReference type="EMBL" id="EHQ26557.1"/>
    </source>
</evidence>
<dbReference type="HOGENOM" id="CLU_1747580_0_0_10"/>
<evidence type="ECO:0000256" key="1">
    <source>
        <dbReference type="SAM" id="Phobius"/>
    </source>
</evidence>
<dbReference type="OrthoDB" id="768583at2"/>